<reference evidence="7 8" key="1">
    <citation type="submission" date="2020-08" db="EMBL/GenBank/DDBJ databases">
        <title>Edaphobacter telluris sp. nov. and Acidobacterium dinghuensis sp. nov., two acidobacteria isolated from forest soil.</title>
        <authorList>
            <person name="Fu J."/>
            <person name="Qiu L."/>
        </authorList>
    </citation>
    <scope>NUCLEOTIDE SEQUENCE [LARGE SCALE GENOMIC DNA]</scope>
    <source>
        <strain evidence="7">4Y35</strain>
    </source>
</reference>
<feature type="domain" description="2Fe-2S ferredoxin-type" evidence="6">
    <location>
        <begin position="2"/>
        <end position="78"/>
    </location>
</feature>
<dbReference type="InterPro" id="IPR036010">
    <property type="entry name" value="2Fe-2S_ferredoxin-like_sf"/>
</dbReference>
<sequence>MGDFLLNINGAEHHLKASGDESLLSVLRNRLQLTGTKYGCGEGQCGACTVLIDGVATRSCQATLASTKGTRITTIEGMERNGVLSPVQQAFLDAGAFQCAYCTSGMILSAIALLKEHPHPTDEQIVESMDGNICRCGVYPRIVAAIKRASQLSMKGGADHAHG</sequence>
<dbReference type="Pfam" id="PF00111">
    <property type="entry name" value="Fer2"/>
    <property type="match status" value="1"/>
</dbReference>
<dbReference type="InterPro" id="IPR036884">
    <property type="entry name" value="2Fe-2S-bd_dom_sf"/>
</dbReference>
<dbReference type="Pfam" id="PF01799">
    <property type="entry name" value="Fer2_2"/>
    <property type="match status" value="1"/>
</dbReference>
<organism evidence="7 8">
    <name type="scientific">Alloacidobacterium dinghuense</name>
    <dbReference type="NCBI Taxonomy" id="2763107"/>
    <lineage>
        <taxon>Bacteria</taxon>
        <taxon>Pseudomonadati</taxon>
        <taxon>Acidobacteriota</taxon>
        <taxon>Terriglobia</taxon>
        <taxon>Terriglobales</taxon>
        <taxon>Acidobacteriaceae</taxon>
        <taxon>Alloacidobacterium</taxon>
    </lineage>
</organism>
<dbReference type="GO" id="GO:0046872">
    <property type="term" value="F:metal ion binding"/>
    <property type="evidence" value="ECO:0007669"/>
    <property type="project" value="UniProtKB-KW"/>
</dbReference>
<evidence type="ECO:0000256" key="2">
    <source>
        <dbReference type="ARBA" id="ARBA00022723"/>
    </source>
</evidence>
<dbReference type="CDD" id="cd00207">
    <property type="entry name" value="fer2"/>
    <property type="match status" value="1"/>
</dbReference>
<dbReference type="InterPro" id="IPR002888">
    <property type="entry name" value="2Fe-2S-bd"/>
</dbReference>
<dbReference type="GO" id="GO:0051537">
    <property type="term" value="F:2 iron, 2 sulfur cluster binding"/>
    <property type="evidence" value="ECO:0007669"/>
    <property type="project" value="UniProtKB-KW"/>
</dbReference>
<keyword evidence="1" id="KW-0001">2Fe-2S</keyword>
<keyword evidence="5" id="KW-0411">Iron-sulfur</keyword>
<dbReference type="Proteomes" id="UP000515312">
    <property type="component" value="Chromosome"/>
</dbReference>
<evidence type="ECO:0000256" key="3">
    <source>
        <dbReference type="ARBA" id="ARBA00023002"/>
    </source>
</evidence>
<dbReference type="SUPFAM" id="SSF54292">
    <property type="entry name" value="2Fe-2S ferredoxin-like"/>
    <property type="match status" value="1"/>
</dbReference>
<dbReference type="PROSITE" id="PS51085">
    <property type="entry name" value="2FE2S_FER_2"/>
    <property type="match status" value="1"/>
</dbReference>
<evidence type="ECO:0000256" key="5">
    <source>
        <dbReference type="ARBA" id="ARBA00023014"/>
    </source>
</evidence>
<keyword evidence="4" id="KW-0408">Iron</keyword>
<gene>
    <name evidence="7" type="ORF">H7849_08125</name>
</gene>
<proteinExistence type="predicted"/>
<dbReference type="PROSITE" id="PS00197">
    <property type="entry name" value="2FE2S_FER_1"/>
    <property type="match status" value="1"/>
</dbReference>
<dbReference type="EMBL" id="CP060394">
    <property type="protein sequence ID" value="QNI33865.1"/>
    <property type="molecule type" value="Genomic_DNA"/>
</dbReference>
<dbReference type="PANTHER" id="PTHR44379:SF2">
    <property type="entry name" value="BLR6218 PROTEIN"/>
    <property type="match status" value="1"/>
</dbReference>
<name>A0A7G8BMU5_9BACT</name>
<dbReference type="Gene3D" id="3.10.20.30">
    <property type="match status" value="1"/>
</dbReference>
<evidence type="ECO:0000313" key="7">
    <source>
        <dbReference type="EMBL" id="QNI33865.1"/>
    </source>
</evidence>
<evidence type="ECO:0000313" key="8">
    <source>
        <dbReference type="Proteomes" id="UP000515312"/>
    </source>
</evidence>
<protein>
    <submittedName>
        <fullName evidence="7">(2Fe-2S)-binding protein</fullName>
    </submittedName>
</protein>
<evidence type="ECO:0000256" key="1">
    <source>
        <dbReference type="ARBA" id="ARBA00022714"/>
    </source>
</evidence>
<keyword evidence="3" id="KW-0560">Oxidoreductase</keyword>
<evidence type="ECO:0000259" key="6">
    <source>
        <dbReference type="PROSITE" id="PS51085"/>
    </source>
</evidence>
<dbReference type="InterPro" id="IPR001041">
    <property type="entry name" value="2Fe-2S_ferredoxin-type"/>
</dbReference>
<dbReference type="Gene3D" id="1.10.150.120">
    <property type="entry name" value="[2Fe-2S]-binding domain"/>
    <property type="match status" value="1"/>
</dbReference>
<dbReference type="AlphaFoldDB" id="A0A7G8BMU5"/>
<dbReference type="RefSeq" id="WP_186745574.1">
    <property type="nucleotide sequence ID" value="NZ_CP060394.1"/>
</dbReference>
<keyword evidence="2" id="KW-0479">Metal-binding</keyword>
<dbReference type="InterPro" id="IPR012675">
    <property type="entry name" value="Beta-grasp_dom_sf"/>
</dbReference>
<accession>A0A7G8BMU5</accession>
<dbReference type="SUPFAM" id="SSF47741">
    <property type="entry name" value="CO dehydrogenase ISP C-domain like"/>
    <property type="match status" value="1"/>
</dbReference>
<dbReference type="InterPro" id="IPR006058">
    <property type="entry name" value="2Fe2S_fd_BS"/>
</dbReference>
<dbReference type="GO" id="GO:0016491">
    <property type="term" value="F:oxidoreductase activity"/>
    <property type="evidence" value="ECO:0007669"/>
    <property type="project" value="UniProtKB-KW"/>
</dbReference>
<keyword evidence="8" id="KW-1185">Reference proteome</keyword>
<evidence type="ECO:0000256" key="4">
    <source>
        <dbReference type="ARBA" id="ARBA00023004"/>
    </source>
</evidence>
<dbReference type="InterPro" id="IPR051452">
    <property type="entry name" value="Diverse_Oxidoreductases"/>
</dbReference>
<dbReference type="KEGG" id="adin:H7849_08125"/>
<dbReference type="PANTHER" id="PTHR44379">
    <property type="entry name" value="OXIDOREDUCTASE WITH IRON-SULFUR SUBUNIT"/>
    <property type="match status" value="1"/>
</dbReference>